<evidence type="ECO:0000313" key="1">
    <source>
        <dbReference type="EMBL" id="MFD2788368.1"/>
    </source>
</evidence>
<proteinExistence type="predicted"/>
<comment type="caution">
    <text evidence="1">The sequence shown here is derived from an EMBL/GenBank/DDBJ whole genome shotgun (WGS) entry which is preliminary data.</text>
</comment>
<dbReference type="Proteomes" id="UP001597532">
    <property type="component" value="Unassembled WGS sequence"/>
</dbReference>
<dbReference type="EMBL" id="JBHUOK010000002">
    <property type="protein sequence ID" value="MFD2788368.1"/>
    <property type="molecule type" value="Genomic_DNA"/>
</dbReference>
<protein>
    <submittedName>
        <fullName evidence="1">Helix-turn-helix transcriptional regulator</fullName>
    </submittedName>
</protein>
<accession>A0ABW5V9M8</accession>
<name>A0ABW5V9M8_9FLAO</name>
<sequence length="97" mass="11268">MEENENVVGLLSDIKGLLSHTKKVMNVEDLATYTGLSKSKIYKLTQLKLIPMGNNPHIRQKFFEKDTIDNWLLGEPDVSDETLEHQFNQQLLKNRKR</sequence>
<dbReference type="RefSeq" id="WP_251807642.1">
    <property type="nucleotide sequence ID" value="NZ_CP166679.1"/>
</dbReference>
<evidence type="ECO:0000313" key="2">
    <source>
        <dbReference type="Proteomes" id="UP001597532"/>
    </source>
</evidence>
<gene>
    <name evidence="1" type="ORF">ACFS1K_01185</name>
</gene>
<reference evidence="2" key="1">
    <citation type="journal article" date="2019" name="Int. J. Syst. Evol. Microbiol.">
        <title>The Global Catalogue of Microorganisms (GCM) 10K type strain sequencing project: providing services to taxonomists for standard genome sequencing and annotation.</title>
        <authorList>
            <consortium name="The Broad Institute Genomics Platform"/>
            <consortium name="The Broad Institute Genome Sequencing Center for Infectious Disease"/>
            <person name="Wu L."/>
            <person name="Ma J."/>
        </authorList>
    </citation>
    <scope>NUCLEOTIDE SEQUENCE [LARGE SCALE GENOMIC DNA]</scope>
    <source>
        <strain evidence="2">KCTC 52924</strain>
    </source>
</reference>
<organism evidence="1 2">
    <name type="scientific">Arenibacter antarcticus</name>
    <dbReference type="NCBI Taxonomy" id="2040469"/>
    <lineage>
        <taxon>Bacteria</taxon>
        <taxon>Pseudomonadati</taxon>
        <taxon>Bacteroidota</taxon>
        <taxon>Flavobacteriia</taxon>
        <taxon>Flavobacteriales</taxon>
        <taxon>Flavobacteriaceae</taxon>
        <taxon>Arenibacter</taxon>
    </lineage>
</organism>
<keyword evidence="2" id="KW-1185">Reference proteome</keyword>